<proteinExistence type="predicted"/>
<protein>
    <submittedName>
        <fullName evidence="1">Uncharacterized protein</fullName>
    </submittedName>
</protein>
<dbReference type="Proteomes" id="UP000507954">
    <property type="component" value="Unassembled WGS sequence"/>
</dbReference>
<reference evidence="1" key="1">
    <citation type="submission" date="2019-06" db="EMBL/GenBank/DDBJ databases">
        <authorList>
            <person name="Le Quere A."/>
            <person name="Colella S."/>
        </authorList>
    </citation>
    <scope>NUCLEOTIDE SEQUENCE</scope>
    <source>
        <strain evidence="1">EmedicaeMD41</strain>
    </source>
</reference>
<gene>
    <name evidence="1" type="ORF">EMEDMD4_1080007</name>
</gene>
<dbReference type="AlphaFoldDB" id="A0A508WUU9"/>
<dbReference type="EMBL" id="CABFNB010000011">
    <property type="protein sequence ID" value="VTZ59429.1"/>
    <property type="molecule type" value="Genomic_DNA"/>
</dbReference>
<evidence type="ECO:0000313" key="1">
    <source>
        <dbReference type="EMBL" id="VTZ59429.1"/>
    </source>
</evidence>
<organism evidence="1">
    <name type="scientific">Sinorhizobium medicae</name>
    <dbReference type="NCBI Taxonomy" id="110321"/>
    <lineage>
        <taxon>Bacteria</taxon>
        <taxon>Pseudomonadati</taxon>
        <taxon>Pseudomonadota</taxon>
        <taxon>Alphaproteobacteria</taxon>
        <taxon>Hyphomicrobiales</taxon>
        <taxon>Rhizobiaceae</taxon>
        <taxon>Sinorhizobium/Ensifer group</taxon>
        <taxon>Sinorhizobium</taxon>
    </lineage>
</organism>
<accession>A0A508WUU9</accession>
<sequence>MAVTPRLETRFSGISGRVMPKFGVLFGSYLSGETNASTLVVNVAILRHRSRFSRPSLHLSARSLVSPSREPLSISAFFTH</sequence>
<name>A0A508WUU9_9HYPH</name>